<dbReference type="Proteomes" id="UP000324159">
    <property type="component" value="Unassembled WGS sequence"/>
</dbReference>
<comment type="caution">
    <text evidence="1">The sequence shown here is derived from an EMBL/GenBank/DDBJ whole genome shotgun (WGS) entry which is preliminary data.</text>
</comment>
<evidence type="ECO:0000313" key="2">
    <source>
        <dbReference type="Proteomes" id="UP000324159"/>
    </source>
</evidence>
<dbReference type="Gene3D" id="3.40.50.300">
    <property type="entry name" value="P-loop containing nucleotide triphosphate hydrolases"/>
    <property type="match status" value="1"/>
</dbReference>
<name>A0A5D3WFA4_9BACT</name>
<dbReference type="AlphaFoldDB" id="A0A5D3WFA4"/>
<dbReference type="RefSeq" id="WP_148896934.1">
    <property type="nucleotide sequence ID" value="NZ_VNIB01000015.1"/>
</dbReference>
<dbReference type="CDD" id="cd00009">
    <property type="entry name" value="AAA"/>
    <property type="match status" value="1"/>
</dbReference>
<reference evidence="1 2" key="1">
    <citation type="submission" date="2019-07" db="EMBL/GenBank/DDBJ databases">
        <title>Genomic Encyclopedia of Type Strains, Phase IV (KMG-IV): sequencing the most valuable type-strain genomes for metagenomic binning, comparative biology and taxonomic classification.</title>
        <authorList>
            <person name="Goeker M."/>
        </authorList>
    </citation>
    <scope>NUCLEOTIDE SEQUENCE [LARGE SCALE GENOMIC DNA]</scope>
    <source>
        <strain evidence="1 2">SS015</strain>
    </source>
</reference>
<gene>
    <name evidence="1" type="ORF">EDC39_11572</name>
</gene>
<dbReference type="SUPFAM" id="SSF52540">
    <property type="entry name" value="P-loop containing nucleoside triphosphate hydrolases"/>
    <property type="match status" value="1"/>
</dbReference>
<dbReference type="PANTHER" id="PTHR42935">
    <property type="entry name" value="SLR0930 PROTEIN"/>
    <property type="match status" value="1"/>
</dbReference>
<sequence>MMNLKPEVVAQLERVLSSVEMLLPKALPPIDWSTCLAANWRRRSFSGCLEPVKRIDPTTLDQLIGLEEQKEILLHNTLQFVEGLPANNALLWGARGTGKSALVRALLNELAPRGLRLIQIEKEDLDSLSEVFAAVADQPYRFILLCDDLSFELGEKSFKILKSALDGSVYCAPDNVLIYVTSNRRFLLPELGSDYLGGKYVKGELQPSETQEEKGSLPDRFGLWIPFHVFNQDRYLEAVRLCIQRLAGQYGIDIPWTKELEKIAIKWSHDKSKRCGRTALQFSKHYVGRYLLEKGIKA</sequence>
<keyword evidence="2" id="KW-1185">Reference proteome</keyword>
<dbReference type="Pfam" id="PF05673">
    <property type="entry name" value="DUF815"/>
    <property type="match status" value="1"/>
</dbReference>
<protein>
    <submittedName>
        <fullName evidence="1">Uncharacterized protein</fullName>
    </submittedName>
</protein>
<evidence type="ECO:0000313" key="1">
    <source>
        <dbReference type="EMBL" id="TYO96125.1"/>
    </source>
</evidence>
<dbReference type="InterPro" id="IPR027417">
    <property type="entry name" value="P-loop_NTPase"/>
</dbReference>
<accession>A0A5D3WFA4</accession>
<dbReference type="EMBL" id="VNIB01000015">
    <property type="protein sequence ID" value="TYO96125.1"/>
    <property type="molecule type" value="Genomic_DNA"/>
</dbReference>
<dbReference type="InterPro" id="IPR008533">
    <property type="entry name" value="DUF815"/>
</dbReference>
<dbReference type="PANTHER" id="PTHR42935:SF1">
    <property type="entry name" value="SLR0930 PROTEIN"/>
    <property type="match status" value="1"/>
</dbReference>
<dbReference type="OrthoDB" id="9812140at2"/>
<proteinExistence type="predicted"/>
<organism evidence="1 2">
    <name type="scientific">Geothermobacter ehrlichii</name>
    <dbReference type="NCBI Taxonomy" id="213224"/>
    <lineage>
        <taxon>Bacteria</taxon>
        <taxon>Pseudomonadati</taxon>
        <taxon>Thermodesulfobacteriota</taxon>
        <taxon>Desulfuromonadia</taxon>
        <taxon>Desulfuromonadales</taxon>
        <taxon>Geothermobacteraceae</taxon>
        <taxon>Geothermobacter</taxon>
    </lineage>
</organism>